<feature type="region of interest" description="Disordered" evidence="5">
    <location>
        <begin position="1"/>
        <end position="24"/>
    </location>
</feature>
<keyword evidence="2 6" id="KW-0489">Methyltransferase</keyword>
<dbReference type="SUPFAM" id="SSF53335">
    <property type="entry name" value="S-adenosyl-L-methionine-dependent methyltransferases"/>
    <property type="match status" value="1"/>
</dbReference>
<dbReference type="PANTHER" id="PTHR14614:SF10">
    <property type="entry name" value="PROTEIN N-TERMINAL AND LYSINE N-METHYLTRANSFERASE EFM7"/>
    <property type="match status" value="1"/>
</dbReference>
<dbReference type="PANTHER" id="PTHR14614">
    <property type="entry name" value="HEPATOCELLULAR CARCINOMA-ASSOCIATED ANTIGEN"/>
    <property type="match status" value="1"/>
</dbReference>
<dbReference type="InterPro" id="IPR029063">
    <property type="entry name" value="SAM-dependent_MTases_sf"/>
</dbReference>
<protein>
    <submittedName>
        <fullName evidence="6">Nicotinamide N-methyltransferase</fullName>
        <ecNumber evidence="6">2.1.1.1</ecNumber>
    </submittedName>
</protein>
<evidence type="ECO:0000313" key="6">
    <source>
        <dbReference type="EMBL" id="WFD27329.1"/>
    </source>
</evidence>
<dbReference type="Gene3D" id="3.40.50.150">
    <property type="entry name" value="Vaccinia Virus protein VP39"/>
    <property type="match status" value="1"/>
</dbReference>
<evidence type="ECO:0000256" key="2">
    <source>
        <dbReference type="ARBA" id="ARBA00022603"/>
    </source>
</evidence>
<keyword evidence="4" id="KW-0949">S-adenosyl-L-methionine</keyword>
<dbReference type="EMBL" id="CP119895">
    <property type="protein sequence ID" value="WFD27329.1"/>
    <property type="molecule type" value="Genomic_DNA"/>
</dbReference>
<dbReference type="PROSITE" id="PS51560">
    <property type="entry name" value="SAM_MT_NNT1"/>
    <property type="match status" value="1"/>
</dbReference>
<evidence type="ECO:0000256" key="5">
    <source>
        <dbReference type="SAM" id="MobiDB-lite"/>
    </source>
</evidence>
<dbReference type="EC" id="2.1.1.1" evidence="6"/>
<evidence type="ECO:0000313" key="7">
    <source>
        <dbReference type="Proteomes" id="UP001213623"/>
    </source>
</evidence>
<evidence type="ECO:0000256" key="4">
    <source>
        <dbReference type="ARBA" id="ARBA00022691"/>
    </source>
</evidence>
<keyword evidence="3 6" id="KW-0808">Transferase</keyword>
<name>A0AAF0EML4_9BASI</name>
<organism evidence="6 7">
    <name type="scientific">Malassezia nana</name>
    <dbReference type="NCBI Taxonomy" id="180528"/>
    <lineage>
        <taxon>Eukaryota</taxon>
        <taxon>Fungi</taxon>
        <taxon>Dikarya</taxon>
        <taxon>Basidiomycota</taxon>
        <taxon>Ustilaginomycotina</taxon>
        <taxon>Malasseziomycetes</taxon>
        <taxon>Malasseziales</taxon>
        <taxon>Malasseziaceae</taxon>
        <taxon>Malassezia</taxon>
    </lineage>
</organism>
<keyword evidence="1" id="KW-0963">Cytoplasm</keyword>
<dbReference type="Pfam" id="PF10294">
    <property type="entry name" value="Methyltransf_16"/>
    <property type="match status" value="1"/>
</dbReference>
<dbReference type="CDD" id="cd02440">
    <property type="entry name" value="AdoMet_MTases"/>
    <property type="match status" value="1"/>
</dbReference>
<dbReference type="GO" id="GO:0005737">
    <property type="term" value="C:cytoplasm"/>
    <property type="evidence" value="ECO:0007669"/>
    <property type="project" value="TreeGrafter"/>
</dbReference>
<proteinExistence type="predicted"/>
<dbReference type="InterPro" id="IPR025784">
    <property type="entry name" value="EFM7"/>
</dbReference>
<dbReference type="GO" id="GO:0008112">
    <property type="term" value="F:nicotinamide N-methyltransferase activity"/>
    <property type="evidence" value="ECO:0007669"/>
    <property type="project" value="UniProtKB-EC"/>
</dbReference>
<evidence type="ECO:0000256" key="3">
    <source>
        <dbReference type="ARBA" id="ARBA00022679"/>
    </source>
</evidence>
<keyword evidence="7" id="KW-1185">Reference proteome</keyword>
<accession>A0AAF0EML4</accession>
<dbReference type="AlphaFoldDB" id="A0AAF0EML4"/>
<reference evidence="6" key="1">
    <citation type="submission" date="2023-03" db="EMBL/GenBank/DDBJ databases">
        <title>Mating type loci evolution in Malassezia.</title>
        <authorList>
            <person name="Coelho M.A."/>
        </authorList>
    </citation>
    <scope>NUCLEOTIDE SEQUENCE</scope>
    <source>
        <strain evidence="6">CBS 9557</strain>
    </source>
</reference>
<gene>
    <name evidence="6" type="primary">EFM7</name>
    <name evidence="6" type="ORF">MNAN1_002325</name>
</gene>
<sequence>MSDEGEPSDWALFDEPADFRPPTPPPTQVMHIMKNGSLVHLRLVGSHPLWGHYLWNAAPTLTQYLEEHRACVADKNVLELGAASGLPSIVCDKLGARRVVSTDYPDPSLMQNLAHNLEQNGCEAPRTVAQGYIWGADVAPLLAHAPEGFDLILMSDLIFNHRAHPALLDTVDRCLAKRPGAQVLVFFSHHRPHLADKDLAFFPLAAERHYMYTKLKEWVLSAMPECVLLCTVL</sequence>
<dbReference type="GO" id="GO:0032259">
    <property type="term" value="P:methylation"/>
    <property type="evidence" value="ECO:0007669"/>
    <property type="project" value="UniProtKB-KW"/>
</dbReference>
<dbReference type="Proteomes" id="UP001213623">
    <property type="component" value="Chromosome 4"/>
</dbReference>
<evidence type="ECO:0000256" key="1">
    <source>
        <dbReference type="ARBA" id="ARBA00022490"/>
    </source>
</evidence>
<dbReference type="InterPro" id="IPR019410">
    <property type="entry name" value="Methyltransf_16"/>
</dbReference>